<feature type="domain" description="HTH CENPB-type" evidence="3">
    <location>
        <begin position="77"/>
        <end position="148"/>
    </location>
</feature>
<feature type="region of interest" description="Disordered" evidence="2">
    <location>
        <begin position="369"/>
        <end position="413"/>
    </location>
</feature>
<sequence>MASLEGNSSIINTWIDSETGLPHFSRFTPDNLETRTVAATQLYHDGFYRTIMAASAALRVPYYRLRSRIQGNHPKATNGGNRTLLSPEEEKEVLCWAHRRITQGHHIQQRSLQQHANAILKATGRGNTTDSGSWARRFIKRYKQYFHRRKAVARDAKRKVMQDREVLSRFYQDWNRLSGYGLDYCYRVNLRDRQQYPSFPHPSRDTDPGLRQRYPCGLALEFIDHFERHTRPQVPEEERLVLMDGCENHFTYELVHFCYQHNIQLFQLPPHVTHLLQPLDVGVFGPYKHWHQQVLYREIANGATNFNKTDFLFHLQEMRNRTFKRPTILSAWEKSGLFPFNPSVVLDQLQDALSSLTDSVRERELPGFVEEGTPIDDDSSNEDAFENMRSTPQTPTSRSIEAVPGGRGPATPVTVHRIDWKTLKTPRLNLHDIHKCHEFIRLRIDLSIASGTPITPSVAHVQGKEIRAINRPRFETTCRKDEYNRLAAQADEARRRLKKEVREEAAFLRRWVRQVKGTCRDSISKSSNKQLRLLGRDKRGLRSYMDSIESICYQYAAFRALGNPDRSTDCPFAWIWYNDITYTRSSVLTWPKDYDREVVQKAVELVILETQERSTARLRLKLTELRLLKRSLLTG</sequence>
<comment type="caution">
    <text evidence="4">The sequence shown here is derived from an EMBL/GenBank/DDBJ whole genome shotgun (WGS) entry which is preliminary data.</text>
</comment>
<dbReference type="InterPro" id="IPR004875">
    <property type="entry name" value="DDE_SF_endonuclease_dom"/>
</dbReference>
<accession>A0A9P8MUC8</accession>
<evidence type="ECO:0000313" key="5">
    <source>
        <dbReference type="Proteomes" id="UP000824596"/>
    </source>
</evidence>
<evidence type="ECO:0000313" key="4">
    <source>
        <dbReference type="EMBL" id="KAH0959367.1"/>
    </source>
</evidence>
<dbReference type="SUPFAM" id="SSF46689">
    <property type="entry name" value="Homeodomain-like"/>
    <property type="match status" value="1"/>
</dbReference>
<dbReference type="OrthoDB" id="5153534at2759"/>
<dbReference type="RefSeq" id="XP_044716880.1">
    <property type="nucleotide sequence ID" value="XM_044868299.1"/>
</dbReference>
<keyword evidence="4" id="KW-0255">Endonuclease</keyword>
<dbReference type="GeneID" id="68358957"/>
<dbReference type="GO" id="GO:0005634">
    <property type="term" value="C:nucleus"/>
    <property type="evidence" value="ECO:0007669"/>
    <property type="project" value="TreeGrafter"/>
</dbReference>
<feature type="compositionally biased region" description="Acidic residues" evidence="2">
    <location>
        <begin position="373"/>
        <end position="385"/>
    </location>
</feature>
<name>A0A9P8MUC8_9HYPO</name>
<dbReference type="PANTHER" id="PTHR19303:SF74">
    <property type="entry name" value="POGO TRANSPOSABLE ELEMENT WITH KRAB DOMAIN"/>
    <property type="match status" value="1"/>
</dbReference>
<evidence type="ECO:0000259" key="3">
    <source>
        <dbReference type="PROSITE" id="PS51253"/>
    </source>
</evidence>
<dbReference type="Pfam" id="PF03184">
    <property type="entry name" value="DDE_1"/>
    <property type="match status" value="1"/>
</dbReference>
<protein>
    <submittedName>
        <fullName evidence="4">DDE superfamily endonuclease domain-containing protein</fullName>
    </submittedName>
</protein>
<gene>
    <name evidence="4" type="ORF">HRG_09828</name>
</gene>
<keyword evidence="5" id="KW-1185">Reference proteome</keyword>
<organism evidence="4 5">
    <name type="scientific">Hirsutella rhossiliensis</name>
    <dbReference type="NCBI Taxonomy" id="111463"/>
    <lineage>
        <taxon>Eukaryota</taxon>
        <taxon>Fungi</taxon>
        <taxon>Dikarya</taxon>
        <taxon>Ascomycota</taxon>
        <taxon>Pezizomycotina</taxon>
        <taxon>Sordariomycetes</taxon>
        <taxon>Hypocreomycetidae</taxon>
        <taxon>Hypocreales</taxon>
        <taxon>Ophiocordycipitaceae</taxon>
        <taxon>Hirsutella</taxon>
    </lineage>
</organism>
<dbReference type="AlphaFoldDB" id="A0A9P8MUC8"/>
<dbReference type="Proteomes" id="UP000824596">
    <property type="component" value="Unassembled WGS sequence"/>
</dbReference>
<evidence type="ECO:0000256" key="1">
    <source>
        <dbReference type="ARBA" id="ARBA00023125"/>
    </source>
</evidence>
<reference evidence="4" key="1">
    <citation type="submission" date="2021-09" db="EMBL/GenBank/DDBJ databases">
        <title>A high-quality genome of the endoparasitic fungus Hirsutella rhossiliensis with a comparison of Hirsutella genomes reveals transposable elements contributing to genome size variation.</title>
        <authorList>
            <person name="Lin R."/>
            <person name="Jiao Y."/>
            <person name="Sun X."/>
            <person name="Ling J."/>
            <person name="Xie B."/>
            <person name="Cheng X."/>
        </authorList>
    </citation>
    <scope>NUCLEOTIDE SEQUENCE</scope>
    <source>
        <strain evidence="4">HR02</strain>
    </source>
</reference>
<dbReference type="InterPro" id="IPR009057">
    <property type="entry name" value="Homeodomain-like_sf"/>
</dbReference>
<keyword evidence="4" id="KW-0378">Hydrolase</keyword>
<feature type="compositionally biased region" description="Polar residues" evidence="2">
    <location>
        <begin position="388"/>
        <end position="399"/>
    </location>
</feature>
<keyword evidence="1" id="KW-0238">DNA-binding</keyword>
<dbReference type="GO" id="GO:0003677">
    <property type="term" value="F:DNA binding"/>
    <property type="evidence" value="ECO:0007669"/>
    <property type="project" value="UniProtKB-KW"/>
</dbReference>
<dbReference type="GO" id="GO:0004519">
    <property type="term" value="F:endonuclease activity"/>
    <property type="evidence" value="ECO:0007669"/>
    <property type="project" value="UniProtKB-KW"/>
</dbReference>
<dbReference type="PANTHER" id="PTHR19303">
    <property type="entry name" value="TRANSPOSON"/>
    <property type="match status" value="1"/>
</dbReference>
<dbReference type="PROSITE" id="PS51253">
    <property type="entry name" value="HTH_CENPB"/>
    <property type="match status" value="1"/>
</dbReference>
<proteinExistence type="predicted"/>
<dbReference type="InterPro" id="IPR050863">
    <property type="entry name" value="CenT-Element_Derived"/>
</dbReference>
<dbReference type="EMBL" id="JAIZPD010000013">
    <property type="protein sequence ID" value="KAH0959367.1"/>
    <property type="molecule type" value="Genomic_DNA"/>
</dbReference>
<keyword evidence="4" id="KW-0540">Nuclease</keyword>
<dbReference type="InterPro" id="IPR006600">
    <property type="entry name" value="HTH_CenpB_DNA-bd_dom"/>
</dbReference>
<evidence type="ECO:0000256" key="2">
    <source>
        <dbReference type="SAM" id="MobiDB-lite"/>
    </source>
</evidence>
<dbReference type="Pfam" id="PF03221">
    <property type="entry name" value="HTH_Tnp_Tc5"/>
    <property type="match status" value="1"/>
</dbReference>